<dbReference type="EMBL" id="FN554889">
    <property type="protein sequence ID" value="CBG70901.1"/>
    <property type="molecule type" value="Genomic_DNA"/>
</dbReference>
<name>C9YXX2_STRSW</name>
<feature type="transmembrane region" description="Helical" evidence="4">
    <location>
        <begin position="182"/>
        <end position="201"/>
    </location>
</feature>
<sequence length="276" mass="28178">MDPDPWLIALTLAATLWGAAAGTLLPRPAYRFTADEDTPWHHACPAGHPLAGPAAGWLGPARCPSTPTASPAPTAPPSTTPPSTARPLAAPPPTCAYGPRTPVVATVTALVCASLALATGFRPELAVWLLLAPLGVLLALVDLGAQRLPDPLTLPFAGLALTLLGGAAFVPEHAGEWRTAAYGALALGGFYFLFFLIRPVALGFGDVKLAVGLGAVLGWYGWGALYLGTFAGALIGSAYTVVVAVRGRAVRGQLVALGPFMIAGAYVALLLEAYAA</sequence>
<keyword evidence="7" id="KW-1185">Reference proteome</keyword>
<dbReference type="Gene3D" id="1.20.120.1220">
    <property type="match status" value="1"/>
</dbReference>
<evidence type="ECO:0000256" key="1">
    <source>
        <dbReference type="ARBA" id="ARBA00005801"/>
    </source>
</evidence>
<dbReference type="InterPro" id="IPR050882">
    <property type="entry name" value="Prepilin_peptidase/N-MTase"/>
</dbReference>
<feature type="transmembrane region" description="Helical" evidence="4">
    <location>
        <begin position="101"/>
        <end position="118"/>
    </location>
</feature>
<dbReference type="HOGENOM" id="CLU_057101_2_0_11"/>
<comment type="similarity">
    <text evidence="1 2">Belongs to the peptidase A24 family.</text>
</comment>
<evidence type="ECO:0000313" key="7">
    <source>
        <dbReference type="Proteomes" id="UP000001444"/>
    </source>
</evidence>
<feature type="region of interest" description="Disordered" evidence="3">
    <location>
        <begin position="61"/>
        <end position="92"/>
    </location>
</feature>
<evidence type="ECO:0000256" key="4">
    <source>
        <dbReference type="SAM" id="Phobius"/>
    </source>
</evidence>
<dbReference type="InterPro" id="IPR000045">
    <property type="entry name" value="Prepilin_IV_endopep_pep"/>
</dbReference>
<feature type="transmembrane region" description="Helical" evidence="4">
    <location>
        <begin position="152"/>
        <end position="170"/>
    </location>
</feature>
<gene>
    <name evidence="6" type="ordered locus">SCAB_38201</name>
</gene>
<dbReference type="PRINTS" id="PR00864">
    <property type="entry name" value="PREPILNPTASE"/>
</dbReference>
<keyword evidence="4" id="KW-0812">Transmembrane</keyword>
<feature type="compositionally biased region" description="Low complexity" evidence="3">
    <location>
        <begin position="61"/>
        <end position="72"/>
    </location>
</feature>
<dbReference type="GO" id="GO:0006465">
    <property type="term" value="P:signal peptide processing"/>
    <property type="evidence" value="ECO:0007669"/>
    <property type="project" value="TreeGrafter"/>
</dbReference>
<dbReference type="PANTHER" id="PTHR30487">
    <property type="entry name" value="TYPE 4 PREPILIN-LIKE PROTEINS LEADER PEPTIDE-PROCESSING ENZYME"/>
    <property type="match status" value="1"/>
</dbReference>
<dbReference type="GO" id="GO:0004190">
    <property type="term" value="F:aspartic-type endopeptidase activity"/>
    <property type="evidence" value="ECO:0007669"/>
    <property type="project" value="InterPro"/>
</dbReference>
<dbReference type="STRING" id="680198.SCAB_38201"/>
<evidence type="ECO:0000256" key="3">
    <source>
        <dbReference type="SAM" id="MobiDB-lite"/>
    </source>
</evidence>
<reference evidence="6 7" key="1">
    <citation type="journal article" date="2010" name="Mol. Plant Microbe Interact.">
        <title>Streptomyces scabies 87-22 contains a coronafacic acid-like biosynthetic cluster that contributes to plant-microbe interactions.</title>
        <authorList>
            <person name="Bignell D.R."/>
            <person name="Seipke R.F."/>
            <person name="Huguet-Tapia J.C."/>
            <person name="Chambers A.H."/>
            <person name="Parry R.J."/>
            <person name="Loria R."/>
        </authorList>
    </citation>
    <scope>NUCLEOTIDE SEQUENCE [LARGE SCALE GENOMIC DNA]</scope>
    <source>
        <strain evidence="6 7">87.22</strain>
    </source>
</reference>
<feature type="transmembrane region" description="Helical" evidence="4">
    <location>
        <begin position="254"/>
        <end position="275"/>
    </location>
</feature>
<accession>C9YXX2</accession>
<dbReference type="Proteomes" id="UP000001444">
    <property type="component" value="Chromosome"/>
</dbReference>
<dbReference type="GeneID" id="24311676"/>
<feature type="domain" description="Prepilin type IV endopeptidase peptidase" evidence="5">
    <location>
        <begin position="130"/>
        <end position="240"/>
    </location>
</feature>
<dbReference type="eggNOG" id="COG1989">
    <property type="taxonomic scope" value="Bacteria"/>
</dbReference>
<evidence type="ECO:0000259" key="5">
    <source>
        <dbReference type="Pfam" id="PF01478"/>
    </source>
</evidence>
<organism evidence="6 7">
    <name type="scientific">Streptomyces scabiei (strain 87.22)</name>
    <dbReference type="NCBI Taxonomy" id="680198"/>
    <lineage>
        <taxon>Bacteria</taxon>
        <taxon>Bacillati</taxon>
        <taxon>Actinomycetota</taxon>
        <taxon>Actinomycetes</taxon>
        <taxon>Kitasatosporales</taxon>
        <taxon>Streptomycetaceae</taxon>
        <taxon>Streptomyces</taxon>
    </lineage>
</organism>
<feature type="transmembrane region" description="Helical" evidence="4">
    <location>
        <begin position="221"/>
        <end position="242"/>
    </location>
</feature>
<dbReference type="GO" id="GO:0005886">
    <property type="term" value="C:plasma membrane"/>
    <property type="evidence" value="ECO:0007669"/>
    <property type="project" value="TreeGrafter"/>
</dbReference>
<keyword evidence="4" id="KW-1133">Transmembrane helix</keyword>
<dbReference type="RefSeq" id="WP_013001526.1">
    <property type="nucleotide sequence ID" value="NC_013929.1"/>
</dbReference>
<dbReference type="KEGG" id="scb:SCAB_38201"/>
<dbReference type="Pfam" id="PF01478">
    <property type="entry name" value="Peptidase_A24"/>
    <property type="match status" value="1"/>
</dbReference>
<feature type="transmembrane region" description="Helical" evidence="4">
    <location>
        <begin position="125"/>
        <end position="146"/>
    </location>
</feature>
<evidence type="ECO:0000313" key="6">
    <source>
        <dbReference type="EMBL" id="CBG70901.1"/>
    </source>
</evidence>
<dbReference type="PANTHER" id="PTHR30487:SF0">
    <property type="entry name" value="PREPILIN LEADER PEPTIDASE_N-METHYLTRANSFERASE-RELATED"/>
    <property type="match status" value="1"/>
</dbReference>
<dbReference type="AlphaFoldDB" id="C9YXX2"/>
<proteinExistence type="inferred from homology"/>
<evidence type="ECO:0000256" key="2">
    <source>
        <dbReference type="RuleBase" id="RU003793"/>
    </source>
</evidence>
<dbReference type="InterPro" id="IPR014032">
    <property type="entry name" value="Peptidase_A24A_bac"/>
</dbReference>
<protein>
    <submittedName>
        <fullName evidence="6">Putative preprotein-processsing peptidase</fullName>
    </submittedName>
</protein>
<keyword evidence="4" id="KW-0472">Membrane</keyword>